<dbReference type="InterPro" id="IPR003615">
    <property type="entry name" value="HNH_nuc"/>
</dbReference>
<dbReference type="CDD" id="cd00085">
    <property type="entry name" value="HNHc"/>
    <property type="match status" value="1"/>
</dbReference>
<dbReference type="EMBL" id="QWLM01000007">
    <property type="protein sequence ID" value="RHW45830.1"/>
    <property type="molecule type" value="Genomic_DNA"/>
</dbReference>
<dbReference type="RefSeq" id="WP_118913302.1">
    <property type="nucleotide sequence ID" value="NZ_CBCRVH010000005.1"/>
</dbReference>
<proteinExistence type="predicted"/>
<dbReference type="AlphaFoldDB" id="A0A417Z531"/>
<feature type="domain" description="HNH nuclease" evidence="2">
    <location>
        <begin position="412"/>
        <end position="464"/>
    </location>
</feature>
<accession>A0A417Z531</accession>
<keyword evidence="3" id="KW-0255">Endonuclease</keyword>
<dbReference type="InterPro" id="IPR002711">
    <property type="entry name" value="HNH"/>
</dbReference>
<dbReference type="GO" id="GO:0004519">
    <property type="term" value="F:endonuclease activity"/>
    <property type="evidence" value="ECO:0007669"/>
    <property type="project" value="UniProtKB-KW"/>
</dbReference>
<dbReference type="GO" id="GO:0003676">
    <property type="term" value="F:nucleic acid binding"/>
    <property type="evidence" value="ECO:0007669"/>
    <property type="project" value="InterPro"/>
</dbReference>
<keyword evidence="3" id="KW-0378">Hydrolase</keyword>
<evidence type="ECO:0000259" key="2">
    <source>
        <dbReference type="SMART" id="SM00507"/>
    </source>
</evidence>
<protein>
    <submittedName>
        <fullName evidence="3">HNH endonuclease</fullName>
    </submittedName>
</protein>
<evidence type="ECO:0000313" key="4">
    <source>
        <dbReference type="Proteomes" id="UP000285376"/>
    </source>
</evidence>
<feature type="region of interest" description="Disordered" evidence="1">
    <location>
        <begin position="309"/>
        <end position="341"/>
    </location>
</feature>
<dbReference type="GO" id="GO:0008270">
    <property type="term" value="F:zinc ion binding"/>
    <property type="evidence" value="ECO:0007669"/>
    <property type="project" value="InterPro"/>
</dbReference>
<evidence type="ECO:0000313" key="3">
    <source>
        <dbReference type="EMBL" id="RHW45830.1"/>
    </source>
</evidence>
<keyword evidence="3" id="KW-0540">Nuclease</keyword>
<organism evidence="3 4">
    <name type="scientific">Dermacoccus abyssi</name>
    <dbReference type="NCBI Taxonomy" id="322596"/>
    <lineage>
        <taxon>Bacteria</taxon>
        <taxon>Bacillati</taxon>
        <taxon>Actinomycetota</taxon>
        <taxon>Actinomycetes</taxon>
        <taxon>Micrococcales</taxon>
        <taxon>Dermacoccaceae</taxon>
        <taxon>Dermacoccus</taxon>
    </lineage>
</organism>
<dbReference type="Pfam" id="PF01844">
    <property type="entry name" value="HNH"/>
    <property type="match status" value="1"/>
</dbReference>
<comment type="caution">
    <text evidence="3">The sequence shown here is derived from an EMBL/GenBank/DDBJ whole genome shotgun (WGS) entry which is preliminary data.</text>
</comment>
<sequence>MEQHLEITADAVSRMPRERLLAAWTVLTEAVVEQALVSVSPLLDLPEIGASLDERITESVETARQLEGAAAAVLTISRSADALVRVMAAEHAEAVRQVEALEFEHLRDVSYPLAPGEFAGDSFGPALGMSSGAAGAMADDAAQLRCRHSELLRSALRGEVRFATVAAIASELEHVEAPDLDEVNRLLAAGSIPTMTVEGARRQTKRLLRSLGLARPVDPVEQRREMGVWFSPHLEFDQLTEMRVVLDSVDAATVRAAIDARAQFLRDNAPRSGDGAGHGLFAGPSRADALVDLLLGQATVTTTLHLRVPVRPPTSSPAEPLSSRSVLARAHGSTGCSGENSARKNAAAWFGDDVRMPFGDVEVPGVGIVDAATVRALAGAVGTKFVSEFVAVDGERVTTLATVTDSYRPATLVERTVKTRDGHCRFPYCTRPADVTDVDHVIPFAEGGATSPANLQCLCRHHHRAKTFGGFAVVMQADGECLWESPTGHRWLTLPSGPTLPQPAVFTAPAA</sequence>
<name>A0A417Z531_9MICO</name>
<evidence type="ECO:0000256" key="1">
    <source>
        <dbReference type="SAM" id="MobiDB-lite"/>
    </source>
</evidence>
<dbReference type="SMART" id="SM00507">
    <property type="entry name" value="HNHc"/>
    <property type="match status" value="1"/>
</dbReference>
<dbReference type="Gene3D" id="1.10.30.50">
    <property type="match status" value="1"/>
</dbReference>
<dbReference type="Proteomes" id="UP000285376">
    <property type="component" value="Unassembled WGS sequence"/>
</dbReference>
<gene>
    <name evidence="3" type="ORF">D1832_07450</name>
</gene>
<reference evidence="3 4" key="1">
    <citation type="submission" date="2018-08" db="EMBL/GenBank/DDBJ databases">
        <title>Whole genome sequence analysis of Dermacoccus abyssi bacteria isolated from Deep Mariana trench Micromonospora spp reveals genes involved in the environmental adaptation and production of secondary metabolites.</title>
        <authorList>
            <person name="Abdel-Mageed W.M."/>
            <person name="Lehri B."/>
            <person name="Nouioui I."/>
            <person name="Goodfellow I."/>
            <person name="Jaspars M."/>
            <person name="Karlyshev A."/>
        </authorList>
    </citation>
    <scope>NUCLEOTIDE SEQUENCE [LARGE SCALE GENOMIC DNA]</scope>
    <source>
        <strain evidence="3 4">MT1.1</strain>
    </source>
</reference>